<dbReference type="Proteomes" id="UP000887576">
    <property type="component" value="Unplaced"/>
</dbReference>
<name>A0AC34Q8B2_9BILA</name>
<dbReference type="WBParaSite" id="JU765_v2.g1407.t1">
    <property type="protein sequence ID" value="JU765_v2.g1407.t1"/>
    <property type="gene ID" value="JU765_v2.g1407"/>
</dbReference>
<organism evidence="1 2">
    <name type="scientific">Panagrolaimus sp. JU765</name>
    <dbReference type="NCBI Taxonomy" id="591449"/>
    <lineage>
        <taxon>Eukaryota</taxon>
        <taxon>Metazoa</taxon>
        <taxon>Ecdysozoa</taxon>
        <taxon>Nematoda</taxon>
        <taxon>Chromadorea</taxon>
        <taxon>Rhabditida</taxon>
        <taxon>Tylenchina</taxon>
        <taxon>Panagrolaimomorpha</taxon>
        <taxon>Panagrolaimoidea</taxon>
        <taxon>Panagrolaimidae</taxon>
        <taxon>Panagrolaimus</taxon>
    </lineage>
</organism>
<accession>A0AC34Q8B2</accession>
<evidence type="ECO:0000313" key="1">
    <source>
        <dbReference type="Proteomes" id="UP000887576"/>
    </source>
</evidence>
<reference evidence="2" key="1">
    <citation type="submission" date="2022-11" db="UniProtKB">
        <authorList>
            <consortium name="WormBaseParasite"/>
        </authorList>
    </citation>
    <scope>IDENTIFICATION</scope>
</reference>
<proteinExistence type="predicted"/>
<evidence type="ECO:0000313" key="2">
    <source>
        <dbReference type="WBParaSite" id="JU765_v2.g1407.t1"/>
    </source>
</evidence>
<protein>
    <submittedName>
        <fullName evidence="2">Ig-like domain-containing protein</fullName>
    </submittedName>
</protein>
<sequence length="727" mass="82034">MNYFCFSIIFLLACLWQNVFLLTFEDLLKSQKCKTQGNTSLSCKNLTKDEISQLFLKLNSTSFSENLQILSVTNSQLSTIVNLPKLNSLKKLDLSKNQIQELSNPQQIAFRNVVHFDISANSLRLLPHDSFSFFPNLEEIHLENNKIMSIDWEAFRLFKLKSLHLQNNYLPVISEHMLRFTPNLENLDLSHNQLTIVQSSSFFNAQRLSAVNLSFNRIQQFKYDSFATLDQVKWLDLSYNNISTIPGLDLKQIIGLQSLNLSGNPFDKLVVGDVSLPMLEELEINDCQKLKLVEAETFSTLPKLKRLSMSNNPNLTFISPNAFGNISKLNEIKMVNNSFQNIEKRIFEASKIISISGNPLKCSCISSVLTKYSKIIQDYDKINCQSLPPKCPSEPFLPFGDILTANLGSCFSIYCASTTFSSTIFWSLPNGSRIIGNHSEESWKTKMVKNPVFLPFLSNVDTKNGQDGMNNVAENSPRVTSTPEQLNFDAVLPEDVGIYKCSTGESAKSREIKLNVRTPAIKINAVEVGSHFATVSWNDSLKICAYNKVNSFLTVQDADGVTRRYTRLSLHNPWLSYNVMRLKPLQNYSICLLYLLVDGGQNRKIFQTCTFITTKDSASFWNSFNITAVLVILAIPLSVWIIVLIRTIYFKLHIWHDTTIRSKMNQSISGQSFLSRSSSAHGYAFSPSSTYGNGFERAGQSTRMSVLGPLVEESDNLPLEFENNAAV</sequence>